<dbReference type="GO" id="GO:0003677">
    <property type="term" value="F:DNA binding"/>
    <property type="evidence" value="ECO:0007669"/>
    <property type="project" value="UniProtKB-KW"/>
</dbReference>
<dbReference type="SMART" id="SM00422">
    <property type="entry name" value="HTH_MERR"/>
    <property type="match status" value="1"/>
</dbReference>
<dbReference type="InterPro" id="IPR000551">
    <property type="entry name" value="MerR-type_HTH_dom"/>
</dbReference>
<keyword evidence="1 3" id="KW-0238">DNA-binding</keyword>
<dbReference type="RefSeq" id="WP_340332401.1">
    <property type="nucleotide sequence ID" value="NZ_JAZHOF010000013.1"/>
</dbReference>
<dbReference type="PANTHER" id="PTHR30204:SF58">
    <property type="entry name" value="HTH-TYPE TRANSCRIPTIONAL REGULATOR YFMP"/>
    <property type="match status" value="1"/>
</dbReference>
<dbReference type="GO" id="GO:0003700">
    <property type="term" value="F:DNA-binding transcription factor activity"/>
    <property type="evidence" value="ECO:0007669"/>
    <property type="project" value="InterPro"/>
</dbReference>
<name>A0AAW9S564_9HYPH</name>
<feature type="domain" description="HTH merR-type" evidence="2">
    <location>
        <begin position="4"/>
        <end position="71"/>
    </location>
</feature>
<organism evidence="3 4">
    <name type="scientific">Microbaculum marinum</name>
    <dbReference type="NCBI Taxonomy" id="1764581"/>
    <lineage>
        <taxon>Bacteria</taxon>
        <taxon>Pseudomonadati</taxon>
        <taxon>Pseudomonadota</taxon>
        <taxon>Alphaproteobacteria</taxon>
        <taxon>Hyphomicrobiales</taxon>
        <taxon>Tepidamorphaceae</taxon>
        <taxon>Microbaculum</taxon>
    </lineage>
</organism>
<dbReference type="InterPro" id="IPR047057">
    <property type="entry name" value="MerR_fam"/>
</dbReference>
<gene>
    <name evidence="3" type="ORF">V3328_24705</name>
</gene>
<dbReference type="EMBL" id="JAZHOF010000013">
    <property type="protein sequence ID" value="MEJ8574701.1"/>
    <property type="molecule type" value="Genomic_DNA"/>
</dbReference>
<dbReference type="Pfam" id="PF13411">
    <property type="entry name" value="MerR_1"/>
    <property type="match status" value="1"/>
</dbReference>
<evidence type="ECO:0000313" key="3">
    <source>
        <dbReference type="EMBL" id="MEJ8574701.1"/>
    </source>
</evidence>
<evidence type="ECO:0000256" key="1">
    <source>
        <dbReference type="ARBA" id="ARBA00023125"/>
    </source>
</evidence>
<dbReference type="PANTHER" id="PTHR30204">
    <property type="entry name" value="REDOX-CYCLING DRUG-SENSING TRANSCRIPTIONAL ACTIVATOR SOXR"/>
    <property type="match status" value="1"/>
</dbReference>
<reference evidence="3 4" key="1">
    <citation type="submission" date="2024-02" db="EMBL/GenBank/DDBJ databases">
        <title>Genome analysis and characterization of Microbaculum marinisediminis sp. nov., isolated from marine sediment.</title>
        <authorList>
            <person name="Du Z.-J."/>
            <person name="Ye Y.-Q."/>
            <person name="Zhang Z.-R."/>
            <person name="Yuan S.-M."/>
            <person name="Zhang X.-Y."/>
        </authorList>
    </citation>
    <scope>NUCLEOTIDE SEQUENCE [LARGE SCALE GENOMIC DNA]</scope>
    <source>
        <strain evidence="3 4">SDUM1044001</strain>
    </source>
</reference>
<dbReference type="CDD" id="cd04776">
    <property type="entry name" value="HTH_GnyR"/>
    <property type="match status" value="1"/>
</dbReference>
<keyword evidence="4" id="KW-1185">Reference proteome</keyword>
<comment type="caution">
    <text evidence="3">The sequence shown here is derived from an EMBL/GenBank/DDBJ whole genome shotgun (WGS) entry which is preliminary data.</text>
</comment>
<dbReference type="SUPFAM" id="SSF46955">
    <property type="entry name" value="Putative DNA-binding domain"/>
    <property type="match status" value="1"/>
</dbReference>
<accession>A0AAW9S564</accession>
<proteinExistence type="predicted"/>
<dbReference type="Gene3D" id="1.10.1660.10">
    <property type="match status" value="1"/>
</dbReference>
<dbReference type="InterPro" id="IPR009061">
    <property type="entry name" value="DNA-bd_dom_put_sf"/>
</dbReference>
<evidence type="ECO:0000259" key="2">
    <source>
        <dbReference type="PROSITE" id="PS50937"/>
    </source>
</evidence>
<sequence length="129" mass="15059">MRALYTITDLTREFEVTTRTLRFYEQQGLIDPLRRGRTRLYRPADRTRLNLILRGKRLGFSLAEIREIVDMYDAPPGEHGQLTLLVDKIARKRTELQARRHDIDQTLAELDAVEAGCRDRLAKIPKGRQ</sequence>
<dbReference type="PROSITE" id="PS50937">
    <property type="entry name" value="HTH_MERR_2"/>
    <property type="match status" value="1"/>
</dbReference>
<evidence type="ECO:0000313" key="4">
    <source>
        <dbReference type="Proteomes" id="UP001378188"/>
    </source>
</evidence>
<dbReference type="AlphaFoldDB" id="A0AAW9S564"/>
<protein>
    <submittedName>
        <fullName evidence="3">MerR family DNA-binding transcriptional regulator</fullName>
    </submittedName>
</protein>
<dbReference type="Proteomes" id="UP001378188">
    <property type="component" value="Unassembled WGS sequence"/>
</dbReference>